<reference evidence="1" key="1">
    <citation type="submission" date="2021-05" db="EMBL/GenBank/DDBJ databases">
        <authorList>
            <person name="Alioto T."/>
            <person name="Alioto T."/>
            <person name="Gomez Garrido J."/>
        </authorList>
    </citation>
    <scope>NUCLEOTIDE SEQUENCE</scope>
</reference>
<dbReference type="EMBL" id="HBUF01594503">
    <property type="protein sequence ID" value="CAG6774331.1"/>
    <property type="molecule type" value="Transcribed_RNA"/>
</dbReference>
<dbReference type="EMBL" id="HBUF01594501">
    <property type="protein sequence ID" value="CAG6774328.1"/>
    <property type="molecule type" value="Transcribed_RNA"/>
</dbReference>
<name>A0A8D9F1L5_9HEMI</name>
<protein>
    <submittedName>
        <fullName evidence="1">Uncharacterized protein</fullName>
    </submittedName>
</protein>
<accession>A0A8D9F1L5</accession>
<dbReference type="AlphaFoldDB" id="A0A8D9F1L5"/>
<dbReference type="EMBL" id="HBUF01594502">
    <property type="protein sequence ID" value="CAG6774330.1"/>
    <property type="molecule type" value="Transcribed_RNA"/>
</dbReference>
<sequence length="127" mass="15347">MRIHPCPSLLLHHRIRIHPWPSLLRIHPCLLFFRLTTLFRTFPRRRGNCRRSRKCRARCRNDRSLVFGRNSYTGPPRCCRRSSPRVFHSQNIFPETSSVFRRIRRILHHDGNYSICLADLLRRRTCD</sequence>
<dbReference type="EMBL" id="HBUF01594504">
    <property type="protein sequence ID" value="CAG6774332.1"/>
    <property type="molecule type" value="Transcribed_RNA"/>
</dbReference>
<proteinExistence type="predicted"/>
<evidence type="ECO:0000313" key="1">
    <source>
        <dbReference type="EMBL" id="CAG6774328.1"/>
    </source>
</evidence>
<organism evidence="1">
    <name type="scientific">Cacopsylla melanoneura</name>
    <dbReference type="NCBI Taxonomy" id="428564"/>
    <lineage>
        <taxon>Eukaryota</taxon>
        <taxon>Metazoa</taxon>
        <taxon>Ecdysozoa</taxon>
        <taxon>Arthropoda</taxon>
        <taxon>Hexapoda</taxon>
        <taxon>Insecta</taxon>
        <taxon>Pterygota</taxon>
        <taxon>Neoptera</taxon>
        <taxon>Paraneoptera</taxon>
        <taxon>Hemiptera</taxon>
        <taxon>Sternorrhyncha</taxon>
        <taxon>Psylloidea</taxon>
        <taxon>Psyllidae</taxon>
        <taxon>Psyllinae</taxon>
        <taxon>Cacopsylla</taxon>
    </lineage>
</organism>